<keyword evidence="1" id="KW-0472">Membrane</keyword>
<evidence type="ECO:0000313" key="2">
    <source>
        <dbReference type="EMBL" id="KAL2063072.1"/>
    </source>
</evidence>
<dbReference type="Proteomes" id="UP001595075">
    <property type="component" value="Unassembled WGS sequence"/>
</dbReference>
<protein>
    <submittedName>
        <fullName evidence="2">Uncharacterized protein</fullName>
    </submittedName>
</protein>
<sequence length="77" mass="8871">MGKSNNTAMQFLKDAFICMCILWISFRELSSQSLLVHYPALMPFIYHFLICSFPMTSTQKSPYFTSGVSVFFIVSLR</sequence>
<proteinExistence type="predicted"/>
<feature type="transmembrane region" description="Helical" evidence="1">
    <location>
        <begin position="38"/>
        <end position="56"/>
    </location>
</feature>
<comment type="caution">
    <text evidence="2">The sequence shown here is derived from an EMBL/GenBank/DDBJ whole genome shotgun (WGS) entry which is preliminary data.</text>
</comment>
<dbReference type="EMBL" id="JAZHXI010000016">
    <property type="protein sequence ID" value="KAL2063072.1"/>
    <property type="molecule type" value="Genomic_DNA"/>
</dbReference>
<keyword evidence="3" id="KW-1185">Reference proteome</keyword>
<accession>A0ABR4C074</accession>
<evidence type="ECO:0000313" key="3">
    <source>
        <dbReference type="Proteomes" id="UP001595075"/>
    </source>
</evidence>
<keyword evidence="1" id="KW-1133">Transmembrane helix</keyword>
<evidence type="ECO:0000256" key="1">
    <source>
        <dbReference type="SAM" id="Phobius"/>
    </source>
</evidence>
<gene>
    <name evidence="2" type="ORF">VTL71DRAFT_6144</name>
</gene>
<reference evidence="2 3" key="1">
    <citation type="journal article" date="2024" name="Commun. Biol.">
        <title>Comparative genomic analysis of thermophilic fungi reveals convergent evolutionary adaptations and gene losses.</title>
        <authorList>
            <person name="Steindorff A.S."/>
            <person name="Aguilar-Pontes M.V."/>
            <person name="Robinson A.J."/>
            <person name="Andreopoulos B."/>
            <person name="LaButti K."/>
            <person name="Kuo A."/>
            <person name="Mondo S."/>
            <person name="Riley R."/>
            <person name="Otillar R."/>
            <person name="Haridas S."/>
            <person name="Lipzen A."/>
            <person name="Grimwood J."/>
            <person name="Schmutz J."/>
            <person name="Clum A."/>
            <person name="Reid I.D."/>
            <person name="Moisan M.C."/>
            <person name="Butler G."/>
            <person name="Nguyen T.T.M."/>
            <person name="Dewar K."/>
            <person name="Conant G."/>
            <person name="Drula E."/>
            <person name="Henrissat B."/>
            <person name="Hansel C."/>
            <person name="Singer S."/>
            <person name="Hutchinson M.I."/>
            <person name="de Vries R.P."/>
            <person name="Natvig D.O."/>
            <person name="Powell A.J."/>
            <person name="Tsang A."/>
            <person name="Grigoriev I.V."/>
        </authorList>
    </citation>
    <scope>NUCLEOTIDE SEQUENCE [LARGE SCALE GENOMIC DNA]</scope>
    <source>
        <strain evidence="2 3">CBS 494.80</strain>
    </source>
</reference>
<organism evidence="2 3">
    <name type="scientific">Oculimacula yallundae</name>
    <dbReference type="NCBI Taxonomy" id="86028"/>
    <lineage>
        <taxon>Eukaryota</taxon>
        <taxon>Fungi</taxon>
        <taxon>Dikarya</taxon>
        <taxon>Ascomycota</taxon>
        <taxon>Pezizomycotina</taxon>
        <taxon>Leotiomycetes</taxon>
        <taxon>Helotiales</taxon>
        <taxon>Ploettnerulaceae</taxon>
        <taxon>Oculimacula</taxon>
    </lineage>
</organism>
<name>A0ABR4C074_9HELO</name>
<keyword evidence="1" id="KW-0812">Transmembrane</keyword>